<accession>A0A2P6N7Y5</accession>
<organism evidence="5 6">
    <name type="scientific">Planoprotostelium fungivorum</name>
    <dbReference type="NCBI Taxonomy" id="1890364"/>
    <lineage>
        <taxon>Eukaryota</taxon>
        <taxon>Amoebozoa</taxon>
        <taxon>Evosea</taxon>
        <taxon>Variosea</taxon>
        <taxon>Cavosteliida</taxon>
        <taxon>Cavosteliaceae</taxon>
        <taxon>Planoprotostelium</taxon>
    </lineage>
</organism>
<dbReference type="GO" id="GO:0005524">
    <property type="term" value="F:ATP binding"/>
    <property type="evidence" value="ECO:0007669"/>
    <property type="project" value="UniProtKB-KW"/>
</dbReference>
<feature type="domain" description="Protein kinase" evidence="4">
    <location>
        <begin position="151"/>
        <end position="457"/>
    </location>
</feature>
<dbReference type="InterPro" id="IPR011009">
    <property type="entry name" value="Kinase-like_dom_sf"/>
</dbReference>
<dbReference type="STRING" id="1890364.A0A2P6N7Y5"/>
<sequence length="715" mass="80220">MDSDKVQIWALGPLYCSLSSTGPLSMPHGTSTQPWRIGAPEAKATAAAGEAKMMSAGGRWLRAETPINHSSSEELPNLLGLSSTSSTGWPAPTKNIPQVKIEFIDCYTFDASPGGIDQGDRVSFDNSGSSDEELDPADFFEYTEEEPDQPLGLSPRISKQFLSPTWSSLNSSSGAIDSCGLTSSDTGSEEDASSVSPADLYPEPHFQVEPDQVKVVSSPLNSQGIPLRRGIFFSQTVLVADMSHVLEDSTQVFIDEMDRYLREIRHHNLLLMMGYTISPNSFITEDFGAEDVWRLRYFLDNPLQRITGEQMIDILSGISQGMNYLHTRDPPLLHKNLTPESVRLDGTMTQIKLGDFDYGGIGRSDSLKAWEADSNFTEKSDVYSFGVLMWECLTKSRALDRCREQEFEYHGQKKVERVLEIPDYAPPFAEKLLVRCWRRQPTRRPAYKRIVKLFSRIKTLNDKTRQNVGTDLVERTFARASQKIRFEVRPGNDPDIQVFYTSTLEGLFMEENVTEGMQLCEESSRRGRRKGSTRGCINLISEANQFCSISLYSSLANVKNYEKSMGSSYVVRDIYGLNCLAPTDTAREACVFDLKEGATCALVVRLEIITGDEHIIRSQLKNVVSPMLRTIPGYCGSVCIYDTERNLNKLIHLWASMQHIENTFKGGLGQRTENLNEREKVAPLDYRIVDFQVANVDICRKQFSDTNIFGCSYIG</sequence>
<comment type="caution">
    <text evidence="5">The sequence shown here is derived from an EMBL/GenBank/DDBJ whole genome shotgun (WGS) entry which is preliminary data.</text>
</comment>
<evidence type="ECO:0000313" key="6">
    <source>
        <dbReference type="Proteomes" id="UP000241769"/>
    </source>
</evidence>
<protein>
    <recommendedName>
        <fullName evidence="4">Protein kinase domain-containing protein</fullName>
    </recommendedName>
</protein>
<dbReference type="AlphaFoldDB" id="A0A2P6N7Y5"/>
<keyword evidence="1" id="KW-0547">Nucleotide-binding</keyword>
<proteinExistence type="predicted"/>
<keyword evidence="6" id="KW-1185">Reference proteome</keyword>
<dbReference type="Gene3D" id="1.10.510.10">
    <property type="entry name" value="Transferase(Phosphotransferase) domain 1"/>
    <property type="match status" value="1"/>
</dbReference>
<dbReference type="PROSITE" id="PS50011">
    <property type="entry name" value="PROTEIN_KINASE_DOM"/>
    <property type="match status" value="1"/>
</dbReference>
<evidence type="ECO:0000256" key="2">
    <source>
        <dbReference type="ARBA" id="ARBA00022840"/>
    </source>
</evidence>
<dbReference type="InterPro" id="IPR001245">
    <property type="entry name" value="Ser-Thr/Tyr_kinase_cat_dom"/>
</dbReference>
<dbReference type="EMBL" id="MDYQ01000162">
    <property type="protein sequence ID" value="PRP80057.1"/>
    <property type="molecule type" value="Genomic_DNA"/>
</dbReference>
<dbReference type="Pfam" id="PF07714">
    <property type="entry name" value="PK_Tyr_Ser-Thr"/>
    <property type="match status" value="1"/>
</dbReference>
<feature type="region of interest" description="Disordered" evidence="3">
    <location>
        <begin position="178"/>
        <end position="203"/>
    </location>
</feature>
<dbReference type="GO" id="GO:0004674">
    <property type="term" value="F:protein serine/threonine kinase activity"/>
    <property type="evidence" value="ECO:0007669"/>
    <property type="project" value="TreeGrafter"/>
</dbReference>
<evidence type="ECO:0000256" key="3">
    <source>
        <dbReference type="SAM" id="MobiDB-lite"/>
    </source>
</evidence>
<dbReference type="InterPro" id="IPR000719">
    <property type="entry name" value="Prot_kinase_dom"/>
</dbReference>
<dbReference type="InterPro" id="IPR051681">
    <property type="entry name" value="Ser/Thr_Kinases-Pseudokinases"/>
</dbReference>
<feature type="region of interest" description="Disordered" evidence="3">
    <location>
        <begin position="115"/>
        <end position="134"/>
    </location>
</feature>
<dbReference type="Proteomes" id="UP000241769">
    <property type="component" value="Unassembled WGS sequence"/>
</dbReference>
<gene>
    <name evidence="5" type="ORF">PROFUN_10740</name>
</gene>
<keyword evidence="2" id="KW-0067">ATP-binding</keyword>
<evidence type="ECO:0000313" key="5">
    <source>
        <dbReference type="EMBL" id="PRP80057.1"/>
    </source>
</evidence>
<reference evidence="5 6" key="1">
    <citation type="journal article" date="2018" name="Genome Biol. Evol.">
        <title>Multiple Roots of Fruiting Body Formation in Amoebozoa.</title>
        <authorList>
            <person name="Hillmann F."/>
            <person name="Forbes G."/>
            <person name="Novohradska S."/>
            <person name="Ferling I."/>
            <person name="Riege K."/>
            <person name="Groth M."/>
            <person name="Westermann M."/>
            <person name="Marz M."/>
            <person name="Spaller T."/>
            <person name="Winckler T."/>
            <person name="Schaap P."/>
            <person name="Glockner G."/>
        </authorList>
    </citation>
    <scope>NUCLEOTIDE SEQUENCE [LARGE SCALE GENOMIC DNA]</scope>
    <source>
        <strain evidence="5 6">Jena</strain>
    </source>
</reference>
<name>A0A2P6N7Y5_9EUKA</name>
<dbReference type="SUPFAM" id="SSF56112">
    <property type="entry name" value="Protein kinase-like (PK-like)"/>
    <property type="match status" value="1"/>
</dbReference>
<evidence type="ECO:0000256" key="1">
    <source>
        <dbReference type="ARBA" id="ARBA00022741"/>
    </source>
</evidence>
<evidence type="ECO:0000259" key="4">
    <source>
        <dbReference type="PROSITE" id="PS50011"/>
    </source>
</evidence>
<dbReference type="InParanoid" id="A0A2P6N7Y5"/>
<dbReference type="PANTHER" id="PTHR44329">
    <property type="entry name" value="SERINE/THREONINE-PROTEIN KINASE TNNI3K-RELATED"/>
    <property type="match status" value="1"/>
</dbReference>
<dbReference type="OrthoDB" id="1034557at2759"/>